<dbReference type="EMBL" id="GL832955">
    <property type="protein sequence ID" value="EGD72183.1"/>
    <property type="molecule type" value="Genomic_DNA"/>
</dbReference>
<dbReference type="eggNOG" id="KOG1819">
    <property type="taxonomic scope" value="Eukaryota"/>
</dbReference>
<dbReference type="GeneID" id="16067710"/>
<dbReference type="GO" id="GO:0043130">
    <property type="term" value="F:ubiquitin binding"/>
    <property type="evidence" value="ECO:0007669"/>
    <property type="project" value="TreeGrafter"/>
</dbReference>
<dbReference type="SUPFAM" id="SSF55961">
    <property type="entry name" value="Bet v1-like"/>
    <property type="match status" value="1"/>
</dbReference>
<dbReference type="OrthoDB" id="20035at2759"/>
<evidence type="ECO:0000259" key="7">
    <source>
        <dbReference type="PROSITE" id="PS50848"/>
    </source>
</evidence>
<dbReference type="PANTHER" id="PTHR47794:SF1">
    <property type="entry name" value="VACUOLAR PROTEIN SORTING-ASSOCIATED PROTEIN 27"/>
    <property type="match status" value="1"/>
</dbReference>
<keyword evidence="1" id="KW-0479">Metal-binding</keyword>
<keyword evidence="2 4" id="KW-0863">Zinc-finger</keyword>
<evidence type="ECO:0000256" key="4">
    <source>
        <dbReference type="PROSITE-ProRule" id="PRU00091"/>
    </source>
</evidence>
<keyword evidence="9" id="KW-1185">Reference proteome</keyword>
<dbReference type="InterPro" id="IPR023393">
    <property type="entry name" value="START-like_dom_sf"/>
</dbReference>
<dbReference type="InterPro" id="IPR002913">
    <property type="entry name" value="START_lipid-bd_dom"/>
</dbReference>
<dbReference type="InterPro" id="IPR017455">
    <property type="entry name" value="Znf_FYVE-rel"/>
</dbReference>
<dbReference type="CDD" id="cd15760">
    <property type="entry name" value="FYVE_scVPS27p_like"/>
    <property type="match status" value="1"/>
</dbReference>
<dbReference type="SMART" id="SM00064">
    <property type="entry name" value="FYVE"/>
    <property type="match status" value="1"/>
</dbReference>
<evidence type="ECO:0008006" key="10">
    <source>
        <dbReference type="Google" id="ProtNLM"/>
    </source>
</evidence>
<evidence type="ECO:0000256" key="3">
    <source>
        <dbReference type="ARBA" id="ARBA00022833"/>
    </source>
</evidence>
<dbReference type="RefSeq" id="XP_012493078.1">
    <property type="nucleotide sequence ID" value="XM_012637624.1"/>
</dbReference>
<dbReference type="GO" id="GO:0008270">
    <property type="term" value="F:zinc ion binding"/>
    <property type="evidence" value="ECO:0007669"/>
    <property type="project" value="UniProtKB-KW"/>
</dbReference>
<dbReference type="Pfam" id="PF01363">
    <property type="entry name" value="FYVE"/>
    <property type="match status" value="1"/>
</dbReference>
<gene>
    <name evidence="8" type="ORF">PTSG_00206</name>
</gene>
<keyword evidence="3" id="KW-0862">Zinc</keyword>
<dbReference type="AlphaFoldDB" id="F2TVT7"/>
<dbReference type="PANTHER" id="PTHR47794">
    <property type="entry name" value="VACUOLAR PROTEIN SORTING-ASSOCIATED PROTEIN 27"/>
    <property type="match status" value="1"/>
</dbReference>
<dbReference type="InterPro" id="IPR013083">
    <property type="entry name" value="Znf_RING/FYVE/PHD"/>
</dbReference>
<evidence type="ECO:0000256" key="1">
    <source>
        <dbReference type="ARBA" id="ARBA00022723"/>
    </source>
</evidence>
<dbReference type="InterPro" id="IPR011011">
    <property type="entry name" value="Znf_FYVE_PHD"/>
</dbReference>
<dbReference type="EMBL" id="GL832955">
    <property type="protein sequence ID" value="EGD72184.1"/>
    <property type="molecule type" value="Genomic_DNA"/>
</dbReference>
<feature type="domain" description="FYVE-type" evidence="6">
    <location>
        <begin position="16"/>
        <end position="77"/>
    </location>
</feature>
<name>F2TVT7_SALR5</name>
<accession>F2TVT7</accession>
<evidence type="ECO:0000313" key="8">
    <source>
        <dbReference type="EMBL" id="EGD72184.1"/>
    </source>
</evidence>
<feature type="region of interest" description="Disordered" evidence="5">
    <location>
        <begin position="314"/>
        <end position="340"/>
    </location>
</feature>
<organism evidence="9">
    <name type="scientific">Salpingoeca rosetta (strain ATCC 50818 / BSB-021)</name>
    <dbReference type="NCBI Taxonomy" id="946362"/>
    <lineage>
        <taxon>Eukaryota</taxon>
        <taxon>Choanoflagellata</taxon>
        <taxon>Craspedida</taxon>
        <taxon>Salpingoecidae</taxon>
        <taxon>Salpingoeca</taxon>
    </lineage>
</organism>
<dbReference type="SUPFAM" id="SSF57903">
    <property type="entry name" value="FYVE/PHD zinc finger"/>
    <property type="match status" value="1"/>
</dbReference>
<protein>
    <recommendedName>
        <fullName evidence="10">FYVE-type domain-containing protein</fullName>
    </recommendedName>
</protein>
<dbReference type="CDD" id="cd00177">
    <property type="entry name" value="START"/>
    <property type="match status" value="1"/>
</dbReference>
<dbReference type="PROSITE" id="PS50178">
    <property type="entry name" value="ZF_FYVE"/>
    <property type="match status" value="1"/>
</dbReference>
<dbReference type="PROSITE" id="PS50848">
    <property type="entry name" value="START"/>
    <property type="match status" value="1"/>
</dbReference>
<dbReference type="Proteomes" id="UP000007799">
    <property type="component" value="Unassembled WGS sequence"/>
</dbReference>
<sequence length="340" mass="38196">MSDLNTSGETDPPVWEEHAKECNACCKSFTMTRRKHHCRACGRTFCQTCSHHKDVLPAQYGLEGPQRTCDTCHLTLQQLRIDENPDEHPPKPDPVAVKQELLEKLKPLLQEPEDTWIRKVDKNGVTIDVKKLANSNLVCVRASYDVRAPLAKVVHVFNDKDAWKKTQPDMLKCNTLETIDDNSEYLYVLYNVPVMDNRDVVAFTTICEGSVEDPSNTEERVLLTTSVLHPLATKVKKTVRARVNIGYTRFTYRKAEDGSHITTVTSIQHTDPRGMIPPKLVNATISRAGDQLRTMIKYMETEDVEYAEVAKGAGNPVFPKDTQPVAEEGPSKPKAQVAVV</sequence>
<dbReference type="GO" id="GO:0043328">
    <property type="term" value="P:protein transport to vacuole involved in ubiquitin-dependent protein catabolic process via the multivesicular body sorting pathway"/>
    <property type="evidence" value="ECO:0007669"/>
    <property type="project" value="TreeGrafter"/>
</dbReference>
<dbReference type="GO" id="GO:0033565">
    <property type="term" value="C:ESCRT-0 complex"/>
    <property type="evidence" value="ECO:0007669"/>
    <property type="project" value="TreeGrafter"/>
</dbReference>
<evidence type="ECO:0000256" key="2">
    <source>
        <dbReference type="ARBA" id="ARBA00022771"/>
    </source>
</evidence>
<dbReference type="RefSeq" id="XP_004998755.1">
    <property type="nucleotide sequence ID" value="XM_004998698.1"/>
</dbReference>
<evidence type="ECO:0000313" key="9">
    <source>
        <dbReference type="Proteomes" id="UP000007799"/>
    </source>
</evidence>
<feature type="domain" description="START" evidence="7">
    <location>
        <begin position="102"/>
        <end position="287"/>
    </location>
</feature>
<dbReference type="GO" id="GO:0006623">
    <property type="term" value="P:protein targeting to vacuole"/>
    <property type="evidence" value="ECO:0007669"/>
    <property type="project" value="TreeGrafter"/>
</dbReference>
<dbReference type="InterPro" id="IPR000306">
    <property type="entry name" value="Znf_FYVE"/>
</dbReference>
<dbReference type="Gene3D" id="3.30.530.20">
    <property type="match status" value="1"/>
</dbReference>
<dbReference type="Pfam" id="PF01852">
    <property type="entry name" value="START"/>
    <property type="match status" value="1"/>
</dbReference>
<dbReference type="GO" id="GO:0032266">
    <property type="term" value="F:phosphatidylinositol-3-phosphate binding"/>
    <property type="evidence" value="ECO:0007669"/>
    <property type="project" value="TreeGrafter"/>
</dbReference>
<dbReference type="Gene3D" id="3.30.40.10">
    <property type="entry name" value="Zinc/RING finger domain, C3HC4 (zinc finger)"/>
    <property type="match status" value="1"/>
</dbReference>
<dbReference type="KEGG" id="sre:PTSG_00206"/>
<dbReference type="OMA" id="FTTICEG"/>
<reference evidence="8" key="1">
    <citation type="submission" date="2009-08" db="EMBL/GenBank/DDBJ databases">
        <title>Annotation of Salpingoeca rosetta.</title>
        <authorList>
            <consortium name="The Broad Institute Genome Sequencing Platform"/>
            <person name="Russ C."/>
            <person name="Cuomo C."/>
            <person name="Burger G."/>
            <person name="Gray M.W."/>
            <person name="Holland P.W.H."/>
            <person name="King N."/>
            <person name="Lang F.B.F."/>
            <person name="Roger A.J."/>
            <person name="Ruiz-Trillo I."/>
            <person name="Young S.K."/>
            <person name="Zeng Q."/>
            <person name="Gargeya S."/>
            <person name="Alvarado L."/>
            <person name="Berlin A."/>
            <person name="Chapman S.B."/>
            <person name="Chen Z."/>
            <person name="Freedman E."/>
            <person name="Gellesch M."/>
            <person name="Goldberg J."/>
            <person name="Griggs A."/>
            <person name="Gujja S."/>
            <person name="Heilman E."/>
            <person name="Heiman D."/>
            <person name="Howarth C."/>
            <person name="Mehta T."/>
            <person name="Neiman D."/>
            <person name="Pearson M."/>
            <person name="Roberts A."/>
            <person name="Saif S."/>
            <person name="Shea T."/>
            <person name="Shenoy N."/>
            <person name="Sisk P."/>
            <person name="Stolte C."/>
            <person name="Sykes S."/>
            <person name="White J."/>
            <person name="Yandava C."/>
            <person name="Haas B."/>
            <person name="Nusbaum C."/>
            <person name="Birren B."/>
        </authorList>
    </citation>
    <scope>NUCLEOTIDE SEQUENCE [LARGE SCALE GENOMIC DNA]</scope>
    <source>
        <strain evidence="8">ATCC 50818</strain>
    </source>
</reference>
<proteinExistence type="predicted"/>
<evidence type="ECO:0000256" key="5">
    <source>
        <dbReference type="SAM" id="MobiDB-lite"/>
    </source>
</evidence>
<evidence type="ECO:0000259" key="6">
    <source>
        <dbReference type="PROSITE" id="PS50178"/>
    </source>
</evidence>